<reference evidence="2 3" key="1">
    <citation type="submission" date="2022-06" db="EMBL/GenBank/DDBJ databases">
        <title>Isolation of gut microbiota from human fecal samples.</title>
        <authorList>
            <person name="Pamer E.G."/>
            <person name="Barat B."/>
            <person name="Waligurski E."/>
            <person name="Medina S."/>
            <person name="Paddock L."/>
            <person name="Mostad J."/>
        </authorList>
    </citation>
    <scope>NUCLEOTIDE SEQUENCE [LARGE SCALE GENOMIC DNA]</scope>
    <source>
        <strain evidence="2 3">DFI.7.95</strain>
    </source>
</reference>
<dbReference type="Proteomes" id="UP001524478">
    <property type="component" value="Unassembled WGS sequence"/>
</dbReference>
<dbReference type="EMBL" id="JANGAC010000003">
    <property type="protein sequence ID" value="MCQ4922475.1"/>
    <property type="molecule type" value="Genomic_DNA"/>
</dbReference>
<keyword evidence="1" id="KW-1133">Transmembrane helix</keyword>
<organism evidence="2 3">
    <name type="scientific">Tissierella carlieri</name>
    <dbReference type="NCBI Taxonomy" id="689904"/>
    <lineage>
        <taxon>Bacteria</taxon>
        <taxon>Bacillati</taxon>
        <taxon>Bacillota</taxon>
        <taxon>Tissierellia</taxon>
        <taxon>Tissierellales</taxon>
        <taxon>Tissierellaceae</taxon>
        <taxon>Tissierella</taxon>
    </lineage>
</organism>
<protein>
    <submittedName>
        <fullName evidence="2">Uncharacterized protein</fullName>
    </submittedName>
</protein>
<sequence length="54" mass="6274">MGSDKEIRKGNYSDFKGLKRRGKEKGYKKAGEFMGFIPYFLLLLKNFVLLIQSL</sequence>
<comment type="caution">
    <text evidence="2">The sequence shown here is derived from an EMBL/GenBank/DDBJ whole genome shotgun (WGS) entry which is preliminary data.</text>
</comment>
<proteinExistence type="predicted"/>
<keyword evidence="3" id="KW-1185">Reference proteome</keyword>
<name>A0ABT1S7M0_9FIRM</name>
<evidence type="ECO:0000313" key="2">
    <source>
        <dbReference type="EMBL" id="MCQ4922475.1"/>
    </source>
</evidence>
<keyword evidence="1" id="KW-0812">Transmembrane</keyword>
<keyword evidence="1" id="KW-0472">Membrane</keyword>
<evidence type="ECO:0000256" key="1">
    <source>
        <dbReference type="SAM" id="Phobius"/>
    </source>
</evidence>
<dbReference type="RefSeq" id="WP_256310722.1">
    <property type="nucleotide sequence ID" value="NZ_JANGAC010000003.1"/>
</dbReference>
<accession>A0ABT1S7M0</accession>
<evidence type="ECO:0000313" key="3">
    <source>
        <dbReference type="Proteomes" id="UP001524478"/>
    </source>
</evidence>
<feature type="transmembrane region" description="Helical" evidence="1">
    <location>
        <begin position="30"/>
        <end position="51"/>
    </location>
</feature>
<gene>
    <name evidence="2" type="ORF">NE686_05210</name>
</gene>